<feature type="domain" description="Small ribosomal subunit protein uS10" evidence="5">
    <location>
        <begin position="11"/>
        <end position="100"/>
    </location>
</feature>
<evidence type="ECO:0000256" key="2">
    <source>
        <dbReference type="ARBA" id="ARBA00022980"/>
    </source>
</evidence>
<dbReference type="AlphaFoldDB" id="A0A7V5J0Q5"/>
<evidence type="ECO:0000313" key="6">
    <source>
        <dbReference type="EMBL" id="HHH14273.1"/>
    </source>
</evidence>
<dbReference type="GO" id="GO:0006412">
    <property type="term" value="P:translation"/>
    <property type="evidence" value="ECO:0007669"/>
    <property type="project" value="InterPro"/>
</dbReference>
<evidence type="ECO:0000256" key="4">
    <source>
        <dbReference type="ARBA" id="ARBA00035316"/>
    </source>
</evidence>
<evidence type="ECO:0000256" key="1">
    <source>
        <dbReference type="ARBA" id="ARBA00007102"/>
    </source>
</evidence>
<dbReference type="Pfam" id="PF00338">
    <property type="entry name" value="Ribosomal_S10"/>
    <property type="match status" value="1"/>
</dbReference>
<keyword evidence="2 6" id="KW-0689">Ribosomal protein</keyword>
<name>A0A7V5J0Q5_UNCKA</name>
<dbReference type="Proteomes" id="UP000886106">
    <property type="component" value="Unassembled WGS sequence"/>
</dbReference>
<dbReference type="InterPro" id="IPR027486">
    <property type="entry name" value="Ribosomal_uS10_dom"/>
</dbReference>
<dbReference type="SUPFAM" id="SSF54999">
    <property type="entry name" value="Ribosomal protein S10"/>
    <property type="match status" value="1"/>
</dbReference>
<dbReference type="PANTHER" id="PTHR11700">
    <property type="entry name" value="30S RIBOSOMAL PROTEIN S10 FAMILY MEMBER"/>
    <property type="match status" value="1"/>
</dbReference>
<dbReference type="SMART" id="SM01403">
    <property type="entry name" value="Ribosomal_S10"/>
    <property type="match status" value="1"/>
</dbReference>
<reference evidence="6" key="1">
    <citation type="journal article" date="2020" name="mSystems">
        <title>Genome- and Community-Level Interaction Insights into Carbon Utilization and Element Cycling Functions of Hydrothermarchaeota in Hydrothermal Sediment.</title>
        <authorList>
            <person name="Zhou Z."/>
            <person name="Liu Y."/>
            <person name="Xu W."/>
            <person name="Pan J."/>
            <person name="Luo Z.H."/>
            <person name="Li M."/>
        </authorList>
    </citation>
    <scope>NUCLEOTIDE SEQUENCE [LARGE SCALE GENOMIC DNA]</scope>
    <source>
        <strain evidence="6">HyVt-517</strain>
    </source>
</reference>
<accession>A0A7V5J0Q5</accession>
<dbReference type="PRINTS" id="PR00971">
    <property type="entry name" value="RIBOSOMALS10"/>
</dbReference>
<dbReference type="GO" id="GO:0003735">
    <property type="term" value="F:structural constituent of ribosome"/>
    <property type="evidence" value="ECO:0007669"/>
    <property type="project" value="InterPro"/>
</dbReference>
<dbReference type="NCBIfam" id="NF001861">
    <property type="entry name" value="PRK00596.1"/>
    <property type="match status" value="1"/>
</dbReference>
<dbReference type="GO" id="GO:0005840">
    <property type="term" value="C:ribosome"/>
    <property type="evidence" value="ECO:0007669"/>
    <property type="project" value="UniProtKB-KW"/>
</dbReference>
<dbReference type="EMBL" id="DRNS01000076">
    <property type="protein sequence ID" value="HHH14273.1"/>
    <property type="molecule type" value="Genomic_DNA"/>
</dbReference>
<dbReference type="HAMAP" id="MF_00508">
    <property type="entry name" value="Ribosomal_uS10"/>
    <property type="match status" value="1"/>
</dbReference>
<comment type="similarity">
    <text evidence="1">Belongs to the universal ribosomal protein uS10 family.</text>
</comment>
<evidence type="ECO:0000259" key="5">
    <source>
        <dbReference type="SMART" id="SM01403"/>
    </source>
</evidence>
<dbReference type="InterPro" id="IPR018268">
    <property type="entry name" value="Ribosomal_uS10_CS"/>
</dbReference>
<dbReference type="PROSITE" id="PS00361">
    <property type="entry name" value="RIBOSOMAL_S10"/>
    <property type="match status" value="1"/>
</dbReference>
<gene>
    <name evidence="6" type="ORF">ENJ78_01035</name>
</gene>
<dbReference type="GO" id="GO:1990904">
    <property type="term" value="C:ribonucleoprotein complex"/>
    <property type="evidence" value="ECO:0007669"/>
    <property type="project" value="UniProtKB-KW"/>
</dbReference>
<evidence type="ECO:0000256" key="3">
    <source>
        <dbReference type="ARBA" id="ARBA00023274"/>
    </source>
</evidence>
<comment type="caution">
    <text evidence="6">The sequence shown here is derived from an EMBL/GenBank/DDBJ whole genome shotgun (WGS) entry which is preliminary data.</text>
</comment>
<dbReference type="NCBIfam" id="TIGR01049">
    <property type="entry name" value="rpsJ_bact"/>
    <property type="match status" value="1"/>
</dbReference>
<dbReference type="GO" id="GO:0003723">
    <property type="term" value="F:RNA binding"/>
    <property type="evidence" value="ECO:0007669"/>
    <property type="project" value="InterPro"/>
</dbReference>
<keyword evidence="3" id="KW-0687">Ribonucleoprotein</keyword>
<feature type="non-terminal residue" evidence="6">
    <location>
        <position position="100"/>
    </location>
</feature>
<dbReference type="InterPro" id="IPR036838">
    <property type="entry name" value="Ribosomal_uS10_dom_sf"/>
</dbReference>
<dbReference type="InterPro" id="IPR001848">
    <property type="entry name" value="Ribosomal_uS10"/>
</dbReference>
<dbReference type="Gene3D" id="3.30.70.600">
    <property type="entry name" value="Ribosomal protein S10 domain"/>
    <property type="match status" value="1"/>
</dbReference>
<sequence>MKKDRVQSKLRVKLKAYDPKVCDQSARKIVESVVRTGSLVSGPIPLPTRIHKVTVIRGPHIDKRGKEIFEQRVHKRVIDIINPTAQTIEELSSLSLPAGV</sequence>
<organism evidence="6">
    <name type="scientific">candidate division WWE3 bacterium</name>
    <dbReference type="NCBI Taxonomy" id="2053526"/>
    <lineage>
        <taxon>Bacteria</taxon>
        <taxon>Katanobacteria</taxon>
    </lineage>
</organism>
<proteinExistence type="inferred from homology"/>
<protein>
    <recommendedName>
        <fullName evidence="4">30S ribosomal protein S10</fullName>
    </recommendedName>
</protein>